<dbReference type="GO" id="GO:0005737">
    <property type="term" value="C:cytoplasm"/>
    <property type="evidence" value="ECO:0007669"/>
    <property type="project" value="TreeGrafter"/>
</dbReference>
<accession>A0A419UZW6</accession>
<dbReference type="UniPathway" id="UPA00395">
    <property type="reaction ID" value="UER00653"/>
</dbReference>
<dbReference type="HAMAP" id="MF_01645">
    <property type="entry name" value="Hydantoinase"/>
    <property type="match status" value="1"/>
</dbReference>
<feature type="binding site" description="via carbamate group" evidence="7">
    <location>
        <position position="148"/>
    </location>
    <ligand>
        <name>Zn(2+)</name>
        <dbReference type="ChEBI" id="CHEBI:29105"/>
        <label>2</label>
    </ligand>
</feature>
<dbReference type="SUPFAM" id="SSF51338">
    <property type="entry name" value="Composite domain of metallo-dependent hydrolases"/>
    <property type="match status" value="1"/>
</dbReference>
<keyword evidence="3 7" id="KW-0659">Purine metabolism</keyword>
<feature type="binding site" description="via carbamate group" evidence="7">
    <location>
        <position position="148"/>
    </location>
    <ligand>
        <name>Zn(2+)</name>
        <dbReference type="ChEBI" id="CHEBI:29105"/>
        <label>1</label>
    </ligand>
</feature>
<dbReference type="SUPFAM" id="SSF51556">
    <property type="entry name" value="Metallo-dependent hydrolases"/>
    <property type="match status" value="1"/>
</dbReference>
<dbReference type="GO" id="GO:0004038">
    <property type="term" value="F:allantoinase activity"/>
    <property type="evidence" value="ECO:0007669"/>
    <property type="project" value="UniProtKB-UniRule"/>
</dbReference>
<comment type="pathway">
    <text evidence="7">Nitrogen metabolism; (S)-allantoin degradation; allantoate from (S)-allantoin: step 1/1.</text>
</comment>
<comment type="PTM">
    <text evidence="7">Carboxylation allows a single lysine to coordinate two zinc ions.</text>
</comment>
<organism evidence="9 10">
    <name type="scientific">Sinobaca qinghaiensis</name>
    <dbReference type="NCBI Taxonomy" id="342944"/>
    <lineage>
        <taxon>Bacteria</taxon>
        <taxon>Bacillati</taxon>
        <taxon>Bacillota</taxon>
        <taxon>Bacilli</taxon>
        <taxon>Bacillales</taxon>
        <taxon>Sporolactobacillaceae</taxon>
        <taxon>Sinobaca</taxon>
    </lineage>
</organism>
<evidence type="ECO:0000256" key="7">
    <source>
        <dbReference type="HAMAP-Rule" id="MF_01645"/>
    </source>
</evidence>
<evidence type="ECO:0000256" key="2">
    <source>
        <dbReference type="ARBA" id="ARBA00011881"/>
    </source>
</evidence>
<evidence type="ECO:0000256" key="3">
    <source>
        <dbReference type="ARBA" id="ARBA00022631"/>
    </source>
</evidence>
<feature type="domain" description="Amidohydrolase-related" evidence="8">
    <location>
        <begin position="52"/>
        <end position="428"/>
    </location>
</feature>
<dbReference type="EC" id="3.5.2.5" evidence="7"/>
<dbReference type="GO" id="GO:0000256">
    <property type="term" value="P:allantoin catabolic process"/>
    <property type="evidence" value="ECO:0007669"/>
    <property type="project" value="UniProtKB-UniRule"/>
</dbReference>
<dbReference type="Gene3D" id="3.20.20.140">
    <property type="entry name" value="Metal-dependent hydrolases"/>
    <property type="match status" value="1"/>
</dbReference>
<dbReference type="AlphaFoldDB" id="A0A419UZW6"/>
<protein>
    <recommendedName>
        <fullName evidence="7">Allantoinase</fullName>
        <ecNumber evidence="7">3.5.2.5</ecNumber>
    </recommendedName>
    <alternativeName>
        <fullName evidence="7">Allantoin-utilizing enzyme</fullName>
    </alternativeName>
</protein>
<evidence type="ECO:0000259" key="8">
    <source>
        <dbReference type="Pfam" id="PF01979"/>
    </source>
</evidence>
<dbReference type="NCBIfam" id="TIGR03178">
    <property type="entry name" value="allantoinase"/>
    <property type="match status" value="1"/>
</dbReference>
<dbReference type="InterPro" id="IPR017593">
    <property type="entry name" value="Allantoinase"/>
</dbReference>
<dbReference type="GO" id="GO:0050897">
    <property type="term" value="F:cobalt ion binding"/>
    <property type="evidence" value="ECO:0007669"/>
    <property type="project" value="InterPro"/>
</dbReference>
<comment type="similarity">
    <text evidence="7">Belongs to the metallo-dependent hydrolases superfamily. Allantoinase family.</text>
</comment>
<dbReference type="GO" id="GO:0006145">
    <property type="term" value="P:purine nucleobase catabolic process"/>
    <property type="evidence" value="ECO:0007669"/>
    <property type="project" value="TreeGrafter"/>
</dbReference>
<evidence type="ECO:0000256" key="4">
    <source>
        <dbReference type="ARBA" id="ARBA00022723"/>
    </source>
</evidence>
<dbReference type="PANTHER" id="PTHR43668:SF4">
    <property type="entry name" value="ALLANTOINASE"/>
    <property type="match status" value="1"/>
</dbReference>
<dbReference type="InterPro" id="IPR006680">
    <property type="entry name" value="Amidohydro-rel"/>
</dbReference>
<name>A0A419UZW6_9BACL</name>
<dbReference type="Gene3D" id="2.30.40.10">
    <property type="entry name" value="Urease, subunit C, domain 1"/>
    <property type="match status" value="1"/>
</dbReference>
<evidence type="ECO:0000256" key="1">
    <source>
        <dbReference type="ARBA" id="ARBA00008829"/>
    </source>
</evidence>
<proteinExistence type="inferred from homology"/>
<dbReference type="PANTHER" id="PTHR43668">
    <property type="entry name" value="ALLANTOINASE"/>
    <property type="match status" value="1"/>
</dbReference>
<dbReference type="RefSeq" id="WP_120193781.1">
    <property type="nucleotide sequence ID" value="NZ_RAPK01000010.1"/>
</dbReference>
<dbReference type="Proteomes" id="UP000285120">
    <property type="component" value="Unassembled WGS sequence"/>
</dbReference>
<dbReference type="OrthoDB" id="9765462at2"/>
<comment type="subunit">
    <text evidence="2 7">Homotetramer.</text>
</comment>
<dbReference type="InterPro" id="IPR011059">
    <property type="entry name" value="Metal-dep_hydrolase_composite"/>
</dbReference>
<feature type="binding site" evidence="7">
    <location>
        <position position="61"/>
    </location>
    <ligand>
        <name>Zn(2+)</name>
        <dbReference type="ChEBI" id="CHEBI:29105"/>
        <label>1</label>
    </ligand>
</feature>
<gene>
    <name evidence="7" type="primary">allB</name>
    <name evidence="9" type="ORF">ATL39_2630</name>
</gene>
<feature type="binding site" evidence="7">
    <location>
        <position position="184"/>
    </location>
    <ligand>
        <name>Zn(2+)</name>
        <dbReference type="ChEBI" id="CHEBI:29105"/>
        <label>2</label>
    </ligand>
</feature>
<evidence type="ECO:0000256" key="5">
    <source>
        <dbReference type="ARBA" id="ARBA00022801"/>
    </source>
</evidence>
<keyword evidence="6 7" id="KW-0862">Zinc</keyword>
<comment type="function">
    <text evidence="7">Catalyzes the conversion of allantoin (5-ureidohydantoin) to allantoic acid by hydrolytic cleavage of the five-member hydantoin ring.</text>
</comment>
<feature type="binding site" evidence="7">
    <location>
        <position position="311"/>
    </location>
    <ligand>
        <name>Zn(2+)</name>
        <dbReference type="ChEBI" id="CHEBI:29105"/>
        <label>1</label>
    </ligand>
</feature>
<dbReference type="Pfam" id="PF01979">
    <property type="entry name" value="Amidohydro_1"/>
    <property type="match status" value="1"/>
</dbReference>
<evidence type="ECO:0000256" key="6">
    <source>
        <dbReference type="ARBA" id="ARBA00022833"/>
    </source>
</evidence>
<comment type="cofactor">
    <cofactor evidence="7">
        <name>Zn(2+)</name>
        <dbReference type="ChEBI" id="CHEBI:29105"/>
    </cofactor>
    <text evidence="7">Binds 2 Zn(2+) ions per subunit.</text>
</comment>
<keyword evidence="5 7" id="KW-0378">Hydrolase</keyword>
<feature type="binding site" evidence="7">
    <location>
        <position position="238"/>
    </location>
    <ligand>
        <name>Zn(2+)</name>
        <dbReference type="ChEBI" id="CHEBI:29105"/>
        <label>2</label>
    </ligand>
</feature>
<dbReference type="EMBL" id="RAPK01000010">
    <property type="protein sequence ID" value="RKD71234.1"/>
    <property type="molecule type" value="Genomic_DNA"/>
</dbReference>
<evidence type="ECO:0000313" key="10">
    <source>
        <dbReference type="Proteomes" id="UP000285120"/>
    </source>
</evidence>
<dbReference type="InterPro" id="IPR050138">
    <property type="entry name" value="DHOase/Allantoinase_Hydrolase"/>
</dbReference>
<comment type="similarity">
    <text evidence="1">Belongs to the metallo-dependent hydrolases superfamily. Hydantoinase/dihydropyrimidinase family.</text>
</comment>
<dbReference type="FunFam" id="3.20.20.140:FF:000174">
    <property type="entry name" value="Dihydropyrimidinase-related protein 2"/>
    <property type="match status" value="1"/>
</dbReference>
<keyword evidence="10" id="KW-1185">Reference proteome</keyword>
<dbReference type="GO" id="GO:0008270">
    <property type="term" value="F:zinc ion binding"/>
    <property type="evidence" value="ECO:0007669"/>
    <property type="project" value="InterPro"/>
</dbReference>
<feature type="binding site" evidence="7">
    <location>
        <position position="63"/>
    </location>
    <ligand>
        <name>Zn(2+)</name>
        <dbReference type="ChEBI" id="CHEBI:29105"/>
        <label>1</label>
    </ligand>
</feature>
<comment type="catalytic activity">
    <reaction evidence="7">
        <text>(S)-allantoin + H2O = allantoate + H(+)</text>
        <dbReference type="Rhea" id="RHEA:17029"/>
        <dbReference type="ChEBI" id="CHEBI:15377"/>
        <dbReference type="ChEBI" id="CHEBI:15378"/>
        <dbReference type="ChEBI" id="CHEBI:15678"/>
        <dbReference type="ChEBI" id="CHEBI:17536"/>
        <dbReference type="EC" id="3.5.2.5"/>
    </reaction>
</comment>
<evidence type="ECO:0000313" key="9">
    <source>
        <dbReference type="EMBL" id="RKD71234.1"/>
    </source>
</evidence>
<sequence length="448" mass="48732">MDNYDVIIRKGRVVLKETVVTADVAIKNGLIEKVHSSIAGTADSEVDAQGLYVFPGGIDVHAHFSEPGREHWEGFETGSAMMAAGGMTTYFDMPLNGIPSTVTVEALKEKAETGSRKSIADFGLWGGLVPGNEEELETLAAEGVVGFKAFMSPTGNKEFERSDDHTLFNGMQKIAPTGKLLALHSESAVIVKGMEQRYSEHTDAVSFSRSRPEEAEVEAVNRAISYAKVTKCPLHFVHISTAEAVERIQEARLAGVDVTLETCPHYLLFTEDTLVEKGAAAKCAPPLRSNEQKQKLIEALLDGKIDMVSSDHSPCPSDMKDTDDMFAAWGGISGGQYTFLAVLELAAAHGIKFPRTAQWLSGAPAERFGLSGSKGEIKEGKDADLVLVDMNKSFTVTKENMYMKNKHSVYEGMTFSASIEQTFLRGETIFSAAGKPVKRIGRWTQPQQ</sequence>
<keyword evidence="4 7" id="KW-0479">Metal-binding</keyword>
<reference evidence="9 10" key="1">
    <citation type="submission" date="2018-09" db="EMBL/GenBank/DDBJ databases">
        <title>Genomic Encyclopedia of Archaeal and Bacterial Type Strains, Phase II (KMG-II): from individual species to whole genera.</title>
        <authorList>
            <person name="Goeker M."/>
        </authorList>
    </citation>
    <scope>NUCLEOTIDE SEQUENCE [LARGE SCALE GENOMIC DNA]</scope>
    <source>
        <strain evidence="9 10">DSM 17008</strain>
    </source>
</reference>
<dbReference type="InterPro" id="IPR032466">
    <property type="entry name" value="Metal_Hydrolase"/>
</dbReference>
<dbReference type="InterPro" id="IPR047604">
    <property type="entry name" value="Allantoinase_bact"/>
</dbReference>
<feature type="modified residue" description="N6-carboxylysine" evidence="7">
    <location>
        <position position="148"/>
    </location>
</feature>
<comment type="caution">
    <text evidence="9">The sequence shown here is derived from an EMBL/GenBank/DDBJ whole genome shotgun (WGS) entry which is preliminary data.</text>
</comment>